<feature type="region of interest" description="Disordered" evidence="1">
    <location>
        <begin position="1"/>
        <end position="20"/>
    </location>
</feature>
<evidence type="ECO:0000313" key="2">
    <source>
        <dbReference type="EMBL" id="KAD3069212.1"/>
    </source>
</evidence>
<keyword evidence="3" id="KW-1185">Reference proteome</keyword>
<dbReference type="EMBL" id="SZYD01000017">
    <property type="protein sequence ID" value="KAD3069212.1"/>
    <property type="molecule type" value="Genomic_DNA"/>
</dbReference>
<sequence>MFGRMADKEQVRREDSTKEMPDLELDKLKLGQVLSQYGDIERIWLTPEDPAAHVHRKKAGGFRGQGY</sequence>
<name>A0A5N6M635_9ASTR</name>
<gene>
    <name evidence="2" type="ORF">E3N88_37092</name>
</gene>
<evidence type="ECO:0000256" key="1">
    <source>
        <dbReference type="SAM" id="MobiDB-lite"/>
    </source>
</evidence>
<comment type="caution">
    <text evidence="2">The sequence shown here is derived from an EMBL/GenBank/DDBJ whole genome shotgun (WGS) entry which is preliminary data.</text>
</comment>
<reference evidence="2 3" key="1">
    <citation type="submission" date="2019-05" db="EMBL/GenBank/DDBJ databases">
        <title>Mikania micrantha, genome provides insights into the molecular mechanism of rapid growth.</title>
        <authorList>
            <person name="Liu B."/>
        </authorList>
    </citation>
    <scope>NUCLEOTIDE SEQUENCE [LARGE SCALE GENOMIC DNA]</scope>
    <source>
        <strain evidence="2">NLD-2019</strain>
        <tissue evidence="2">Leaf</tissue>
    </source>
</reference>
<dbReference type="AlphaFoldDB" id="A0A5N6M635"/>
<evidence type="ECO:0000313" key="3">
    <source>
        <dbReference type="Proteomes" id="UP000326396"/>
    </source>
</evidence>
<proteinExistence type="predicted"/>
<protein>
    <submittedName>
        <fullName evidence="2">Uncharacterized protein</fullName>
    </submittedName>
</protein>
<dbReference type="Proteomes" id="UP000326396">
    <property type="component" value="Linkage Group LG7"/>
</dbReference>
<organism evidence="2 3">
    <name type="scientific">Mikania micrantha</name>
    <name type="common">bitter vine</name>
    <dbReference type="NCBI Taxonomy" id="192012"/>
    <lineage>
        <taxon>Eukaryota</taxon>
        <taxon>Viridiplantae</taxon>
        <taxon>Streptophyta</taxon>
        <taxon>Embryophyta</taxon>
        <taxon>Tracheophyta</taxon>
        <taxon>Spermatophyta</taxon>
        <taxon>Magnoliopsida</taxon>
        <taxon>eudicotyledons</taxon>
        <taxon>Gunneridae</taxon>
        <taxon>Pentapetalae</taxon>
        <taxon>asterids</taxon>
        <taxon>campanulids</taxon>
        <taxon>Asterales</taxon>
        <taxon>Asteraceae</taxon>
        <taxon>Asteroideae</taxon>
        <taxon>Heliantheae alliance</taxon>
        <taxon>Eupatorieae</taxon>
        <taxon>Mikania</taxon>
    </lineage>
</organism>
<accession>A0A5N6M635</accession>
<dbReference type="OrthoDB" id="287393at2759"/>